<dbReference type="GO" id="GO:0030983">
    <property type="term" value="F:mismatched DNA binding"/>
    <property type="evidence" value="ECO:0007669"/>
    <property type="project" value="InterPro"/>
</dbReference>
<dbReference type="AlphaFoldDB" id="C3YQP3"/>
<proteinExistence type="predicted"/>
<dbReference type="GO" id="GO:0006298">
    <property type="term" value="P:mismatch repair"/>
    <property type="evidence" value="ECO:0007669"/>
    <property type="project" value="InterPro"/>
</dbReference>
<dbReference type="InParanoid" id="C3YQP3"/>
<protein>
    <submittedName>
        <fullName evidence="1">Uncharacterized protein</fullName>
    </submittedName>
</protein>
<sequence>CLQTYLSVVWHGGTLGLAYFSTETSYVYMMMDTAETEDFQLLRQVLTQVSPSCIITSSKQDEKMLQVLRHRVLLSSDVEESGVQLEVLPSIDFSLEVCKRRILALNLPSIPQHFTESERVIYLSSLVAFENINMVRATGALLKYLDKNRVGVELEDADVRTPVLALKTFSLENIMIIDDSSYSALQIFQKESHPSVYKSGSGAKEGLSLFGEVLD</sequence>
<dbReference type="SUPFAM" id="SSF53150">
    <property type="entry name" value="DNA repair protein MutS, domain II"/>
    <property type="match status" value="1"/>
</dbReference>
<organism>
    <name type="scientific">Branchiostoma floridae</name>
    <name type="common">Florida lancelet</name>
    <name type="synonym">Amphioxus</name>
    <dbReference type="NCBI Taxonomy" id="7739"/>
    <lineage>
        <taxon>Eukaryota</taxon>
        <taxon>Metazoa</taxon>
        <taxon>Chordata</taxon>
        <taxon>Cephalochordata</taxon>
        <taxon>Leptocardii</taxon>
        <taxon>Amphioxiformes</taxon>
        <taxon>Branchiostomatidae</taxon>
        <taxon>Branchiostoma</taxon>
    </lineage>
</organism>
<dbReference type="STRING" id="7739.C3YQP3"/>
<reference evidence="1" key="1">
    <citation type="journal article" date="2008" name="Nature">
        <title>The amphioxus genome and the evolution of the chordate karyotype.</title>
        <authorList>
            <consortium name="US DOE Joint Genome Institute (JGI-PGF)"/>
            <person name="Putnam N.H."/>
            <person name="Butts T."/>
            <person name="Ferrier D.E.K."/>
            <person name="Furlong R.F."/>
            <person name="Hellsten U."/>
            <person name="Kawashima T."/>
            <person name="Robinson-Rechavi M."/>
            <person name="Shoguchi E."/>
            <person name="Terry A."/>
            <person name="Yu J.-K."/>
            <person name="Benito-Gutierrez E.L."/>
            <person name="Dubchak I."/>
            <person name="Garcia-Fernandez J."/>
            <person name="Gibson-Brown J.J."/>
            <person name="Grigoriev I.V."/>
            <person name="Horton A.C."/>
            <person name="de Jong P.J."/>
            <person name="Jurka J."/>
            <person name="Kapitonov V.V."/>
            <person name="Kohara Y."/>
            <person name="Kuroki Y."/>
            <person name="Lindquist E."/>
            <person name="Lucas S."/>
            <person name="Osoegawa K."/>
            <person name="Pennacchio L.A."/>
            <person name="Salamov A.A."/>
            <person name="Satou Y."/>
            <person name="Sauka-Spengler T."/>
            <person name="Schmutz J."/>
            <person name="Shin-I T."/>
            <person name="Toyoda A."/>
            <person name="Bronner-Fraser M."/>
            <person name="Fujiyama A."/>
            <person name="Holland L.Z."/>
            <person name="Holland P.W.H."/>
            <person name="Satoh N."/>
            <person name="Rokhsar D.S."/>
        </authorList>
    </citation>
    <scope>NUCLEOTIDE SEQUENCE [LARGE SCALE GENOMIC DNA]</scope>
    <source>
        <strain evidence="1">S238N-H82</strain>
        <tissue evidence="1">Testes</tissue>
    </source>
</reference>
<gene>
    <name evidence="1" type="ORF">BRAFLDRAFT_244095</name>
</gene>
<feature type="non-terminal residue" evidence="1">
    <location>
        <position position="1"/>
    </location>
</feature>
<dbReference type="GO" id="GO:0005524">
    <property type="term" value="F:ATP binding"/>
    <property type="evidence" value="ECO:0007669"/>
    <property type="project" value="InterPro"/>
</dbReference>
<evidence type="ECO:0000313" key="1">
    <source>
        <dbReference type="EMBL" id="EEN57399.1"/>
    </source>
</evidence>
<accession>C3YQP3</accession>
<dbReference type="eggNOG" id="KOG0221">
    <property type="taxonomic scope" value="Eukaryota"/>
</dbReference>
<dbReference type="EMBL" id="GG666543">
    <property type="protein sequence ID" value="EEN57399.1"/>
    <property type="molecule type" value="Genomic_DNA"/>
</dbReference>
<name>C3YQP3_BRAFL</name>
<dbReference type="InterPro" id="IPR036678">
    <property type="entry name" value="MutS_con_dom_sf"/>
</dbReference>